<dbReference type="InParanoid" id="A0A5J5ELC8"/>
<dbReference type="InterPro" id="IPR006590">
    <property type="entry name" value="RNA_pol_Rpb4/RPC9_core"/>
</dbReference>
<accession>A0A5J5ELC8</accession>
<reference evidence="5 6" key="1">
    <citation type="submission" date="2019-09" db="EMBL/GenBank/DDBJ databases">
        <title>Draft genome of the ectomycorrhizal ascomycete Sphaerosporella brunnea.</title>
        <authorList>
            <consortium name="DOE Joint Genome Institute"/>
            <person name="Benucci G.M."/>
            <person name="Marozzi G."/>
            <person name="Antonielli L."/>
            <person name="Sanchez S."/>
            <person name="Marco P."/>
            <person name="Wang X."/>
            <person name="Falini L.B."/>
            <person name="Barry K."/>
            <person name="Haridas S."/>
            <person name="Lipzen A."/>
            <person name="Labutti K."/>
            <person name="Grigoriev I.V."/>
            <person name="Murat C."/>
            <person name="Martin F."/>
            <person name="Albertini E."/>
            <person name="Donnini D."/>
            <person name="Bonito G."/>
        </authorList>
    </citation>
    <scope>NUCLEOTIDE SEQUENCE [LARGE SCALE GENOMIC DNA]</scope>
    <source>
        <strain evidence="5 6">Sb_GMNB300</strain>
    </source>
</reference>
<name>A0A5J5ELC8_9PEZI</name>
<gene>
    <name evidence="5" type="ORF">FN846DRAFT_964660</name>
</gene>
<comment type="caution">
    <text evidence="5">The sequence shown here is derived from an EMBL/GenBank/DDBJ whole genome shotgun (WGS) entry which is preliminary data.</text>
</comment>
<protein>
    <recommendedName>
        <fullName evidence="4">RNA polymerase Rpb4/RPC9 core domain-containing protein</fullName>
    </recommendedName>
</protein>
<evidence type="ECO:0000256" key="3">
    <source>
        <dbReference type="ARBA" id="ARBA00025724"/>
    </source>
</evidence>
<dbReference type="GO" id="GO:0005634">
    <property type="term" value="C:nucleus"/>
    <property type="evidence" value="ECO:0007669"/>
    <property type="project" value="UniProtKB-SubCell"/>
</dbReference>
<dbReference type="Gene3D" id="1.20.1250.40">
    <property type="match status" value="1"/>
</dbReference>
<dbReference type="GO" id="GO:0030880">
    <property type="term" value="C:RNA polymerase complex"/>
    <property type="evidence" value="ECO:0007669"/>
    <property type="project" value="InterPro"/>
</dbReference>
<dbReference type="InterPro" id="IPR005574">
    <property type="entry name" value="Rpb4/RPC9"/>
</dbReference>
<proteinExistence type="inferred from homology"/>
<dbReference type="AlphaFoldDB" id="A0A5J5ELC8"/>
<dbReference type="InterPro" id="IPR010997">
    <property type="entry name" value="HRDC-like_sf"/>
</dbReference>
<comment type="subcellular location">
    <subcellularLocation>
        <location evidence="1">Nucleus</location>
    </subcellularLocation>
</comment>
<sequence>MANVPSTARSKEHILGEEEAGKELKLGEFENATALTLSEARTLMNVIFDHRKEAGKFKVPDNQIVSKTQAYLDVFSRFKTQETAQAVERILLLQKDLTSFERAQLGLCFYLCAPRASALMGG</sequence>
<dbReference type="GO" id="GO:0006352">
    <property type="term" value="P:DNA-templated transcription initiation"/>
    <property type="evidence" value="ECO:0007669"/>
    <property type="project" value="InterPro"/>
</dbReference>
<dbReference type="PANTHER" id="PTHR21297">
    <property type="entry name" value="DNA-DIRECTED RNA POLYMERASE II"/>
    <property type="match status" value="1"/>
</dbReference>
<evidence type="ECO:0000256" key="1">
    <source>
        <dbReference type="ARBA" id="ARBA00004123"/>
    </source>
</evidence>
<keyword evidence="6" id="KW-1185">Reference proteome</keyword>
<comment type="similarity">
    <text evidence="3">Belongs to the eukaryotic RPB4 RNA polymerase subunit family.</text>
</comment>
<feature type="domain" description="RNA polymerase Rpb4/RPC9 core" evidence="4">
    <location>
        <begin position="27"/>
        <end position="122"/>
    </location>
</feature>
<evidence type="ECO:0000259" key="4">
    <source>
        <dbReference type="SMART" id="SM00657"/>
    </source>
</evidence>
<dbReference type="SUPFAM" id="SSF47819">
    <property type="entry name" value="HRDC-like"/>
    <property type="match status" value="1"/>
</dbReference>
<evidence type="ECO:0000256" key="2">
    <source>
        <dbReference type="ARBA" id="ARBA00023242"/>
    </source>
</evidence>
<organism evidence="5 6">
    <name type="scientific">Sphaerosporella brunnea</name>
    <dbReference type="NCBI Taxonomy" id="1250544"/>
    <lineage>
        <taxon>Eukaryota</taxon>
        <taxon>Fungi</taxon>
        <taxon>Dikarya</taxon>
        <taxon>Ascomycota</taxon>
        <taxon>Pezizomycotina</taxon>
        <taxon>Pezizomycetes</taxon>
        <taxon>Pezizales</taxon>
        <taxon>Pyronemataceae</taxon>
        <taxon>Sphaerosporella</taxon>
    </lineage>
</organism>
<dbReference type="OrthoDB" id="2186918at2759"/>
<dbReference type="Proteomes" id="UP000326924">
    <property type="component" value="Unassembled WGS sequence"/>
</dbReference>
<evidence type="ECO:0000313" key="5">
    <source>
        <dbReference type="EMBL" id="KAA8896765.1"/>
    </source>
</evidence>
<dbReference type="GO" id="GO:0000166">
    <property type="term" value="F:nucleotide binding"/>
    <property type="evidence" value="ECO:0007669"/>
    <property type="project" value="InterPro"/>
</dbReference>
<dbReference type="EMBL" id="VXIS01000207">
    <property type="protein sequence ID" value="KAA8896765.1"/>
    <property type="molecule type" value="Genomic_DNA"/>
</dbReference>
<dbReference type="Pfam" id="PF03874">
    <property type="entry name" value="RNA_pol_Rpb4"/>
    <property type="match status" value="1"/>
</dbReference>
<dbReference type="InterPro" id="IPR045222">
    <property type="entry name" value="Rpb4-like"/>
</dbReference>
<dbReference type="InterPro" id="IPR038324">
    <property type="entry name" value="Rpb4/RPC9_sf"/>
</dbReference>
<dbReference type="SMART" id="SM00657">
    <property type="entry name" value="RPOL4c"/>
    <property type="match status" value="1"/>
</dbReference>
<keyword evidence="2" id="KW-0539">Nucleus</keyword>
<evidence type="ECO:0000313" key="6">
    <source>
        <dbReference type="Proteomes" id="UP000326924"/>
    </source>
</evidence>